<organism evidence="1 2">
    <name type="scientific">Blautia obeum</name>
    <dbReference type="NCBI Taxonomy" id="40520"/>
    <lineage>
        <taxon>Bacteria</taxon>
        <taxon>Bacillati</taxon>
        <taxon>Bacillota</taxon>
        <taxon>Clostridia</taxon>
        <taxon>Lachnospirales</taxon>
        <taxon>Lachnospiraceae</taxon>
        <taxon>Blautia</taxon>
    </lineage>
</organism>
<evidence type="ECO:0000313" key="1">
    <source>
        <dbReference type="EMBL" id="RGN86626.1"/>
    </source>
</evidence>
<gene>
    <name evidence="1" type="ORF">DXB38_11910</name>
</gene>
<sequence length="209" mass="24063">MTKTNVLATMDTVKTLEGMVFEPIKVLEVLGYNYTEKNDCVGRNEEWKEHRYTGINPENPEDIAVVTVGERESRDDWNKQYIYLENEDGEDWRFKICIDSNNKVDEVHKINTPTEALIGLEEEIVGKKADWLVAPCAAKEDDEFVDWDDICTAYNLQLHGTDWINDGDAEYEQVGFNEEVRVAVLYVDTEDAPEVTLRIDDDGEIYEVV</sequence>
<comment type="caution">
    <text evidence="1">The sequence shown here is derived from an EMBL/GenBank/DDBJ whole genome shotgun (WGS) entry which is preliminary data.</text>
</comment>
<protein>
    <submittedName>
        <fullName evidence="1">Uncharacterized protein</fullName>
    </submittedName>
</protein>
<evidence type="ECO:0000313" key="2">
    <source>
        <dbReference type="Proteomes" id="UP000261105"/>
    </source>
</evidence>
<proteinExistence type="predicted"/>
<accession>A0A3E5ECF5</accession>
<dbReference type="AlphaFoldDB" id="A0A3E5ECF5"/>
<dbReference type="Proteomes" id="UP000261105">
    <property type="component" value="Unassembled WGS sequence"/>
</dbReference>
<name>A0A3E5ECF5_9FIRM</name>
<reference evidence="1 2" key="1">
    <citation type="submission" date="2018-08" db="EMBL/GenBank/DDBJ databases">
        <title>A genome reference for cultivated species of the human gut microbiota.</title>
        <authorList>
            <person name="Zou Y."/>
            <person name="Xue W."/>
            <person name="Luo G."/>
        </authorList>
    </citation>
    <scope>NUCLEOTIDE SEQUENCE [LARGE SCALE GENOMIC DNA]</scope>
    <source>
        <strain evidence="1 2">OM03-6</strain>
    </source>
</reference>
<dbReference type="EMBL" id="QSUZ01000017">
    <property type="protein sequence ID" value="RGN86626.1"/>
    <property type="molecule type" value="Genomic_DNA"/>
</dbReference>